<evidence type="ECO:0000259" key="6">
    <source>
        <dbReference type="PROSITE" id="PS51193"/>
    </source>
</evidence>
<dbReference type="EMBL" id="AP018338">
    <property type="protein sequence ID" value="BBA08793.1"/>
    <property type="molecule type" value="Genomic_DNA"/>
</dbReference>
<gene>
    <name evidence="9" type="ORF">B7725_07545</name>
    <name evidence="8" type="ORF">STO1_011890</name>
</gene>
<feature type="domain" description="Helicase ATP-binding" evidence="5">
    <location>
        <begin position="29"/>
        <end position="198"/>
    </location>
</feature>
<keyword evidence="2" id="KW-0378">Hydrolase</keyword>
<evidence type="ECO:0000256" key="3">
    <source>
        <dbReference type="ARBA" id="ARBA00022806"/>
    </source>
</evidence>
<dbReference type="PANTHER" id="PTHR47963:SF7">
    <property type="entry name" value="ATP-DEPENDENT RNA HELICASE YFML-RELATED"/>
    <property type="match status" value="1"/>
</dbReference>
<reference evidence="9 10" key="1">
    <citation type="journal article" date="2016" name="Eur. J. Clin. Microbiol. Infect. Dis.">
        <title>Whole genome sequencing as a tool for phylogenetic analysis of clinical strains of Mitis group streptococci.</title>
        <authorList>
            <person name="Rasmussen L.H."/>
            <person name="Dargis R."/>
            <person name="Hojholt K."/>
            <person name="Christensen J.J."/>
            <person name="Skovgaard O."/>
            <person name="Justesen U.S."/>
            <person name="Rosenvinge F.S."/>
            <person name="Moser C."/>
            <person name="Lukjancenko O."/>
            <person name="Rasmussen S."/>
            <person name="Nielsen X.C."/>
        </authorList>
    </citation>
    <scope>NUCLEOTIDE SEQUENCE [LARGE SCALE GENOMIC DNA]</scope>
    <source>
        <strain evidence="9 10">OD_314165_09</strain>
    </source>
</reference>
<dbReference type="Pfam" id="PF00271">
    <property type="entry name" value="Helicase_C"/>
    <property type="match status" value="1"/>
</dbReference>
<dbReference type="AlphaFoldDB" id="A0A1X1GG27"/>
<proteinExistence type="predicted"/>
<dbReference type="GO" id="GO:0016787">
    <property type="term" value="F:hydrolase activity"/>
    <property type="evidence" value="ECO:0007669"/>
    <property type="project" value="UniProtKB-KW"/>
</dbReference>
<evidence type="ECO:0000313" key="8">
    <source>
        <dbReference type="EMBL" id="BBA08793.1"/>
    </source>
</evidence>
<dbReference type="CDD" id="cd00268">
    <property type="entry name" value="DEADc"/>
    <property type="match status" value="1"/>
</dbReference>
<dbReference type="GO" id="GO:0009409">
    <property type="term" value="P:response to cold"/>
    <property type="evidence" value="ECO:0007669"/>
    <property type="project" value="TreeGrafter"/>
</dbReference>
<dbReference type="EMBL" id="NCUG01000018">
    <property type="protein sequence ID" value="ORO45706.1"/>
    <property type="molecule type" value="Genomic_DNA"/>
</dbReference>
<evidence type="ECO:0000259" key="5">
    <source>
        <dbReference type="PROSITE" id="PS51192"/>
    </source>
</evidence>
<dbReference type="GO" id="GO:0033592">
    <property type="term" value="F:RNA strand annealing activity"/>
    <property type="evidence" value="ECO:0007669"/>
    <property type="project" value="TreeGrafter"/>
</dbReference>
<keyword evidence="1" id="KW-0547">Nucleotide-binding</keyword>
<evidence type="ECO:0000256" key="4">
    <source>
        <dbReference type="ARBA" id="ARBA00022840"/>
    </source>
</evidence>
<dbReference type="SUPFAM" id="SSF52540">
    <property type="entry name" value="P-loop containing nucleoside triphosphate hydrolases"/>
    <property type="match status" value="1"/>
</dbReference>
<dbReference type="PROSITE" id="PS51193">
    <property type="entry name" value="HELICASE_ATP_BIND_2"/>
    <property type="match status" value="1"/>
</dbReference>
<dbReference type="RefSeq" id="WP_007521532.1">
    <property type="nucleotide sequence ID" value="NZ_AP018338.1"/>
</dbReference>
<dbReference type="SMART" id="SM00490">
    <property type="entry name" value="HELICc"/>
    <property type="match status" value="1"/>
</dbReference>
<evidence type="ECO:0000313" key="9">
    <source>
        <dbReference type="EMBL" id="ORO45706.1"/>
    </source>
</evidence>
<keyword evidence="3 9" id="KW-0347">Helicase</keyword>
<dbReference type="Proteomes" id="UP000218665">
    <property type="component" value="Chromosome"/>
</dbReference>
<evidence type="ECO:0000313" key="11">
    <source>
        <dbReference type="Proteomes" id="UP000218665"/>
    </source>
</evidence>
<dbReference type="CDD" id="cd18787">
    <property type="entry name" value="SF2_C_DEAD"/>
    <property type="match status" value="1"/>
</dbReference>
<dbReference type="InterPro" id="IPR001650">
    <property type="entry name" value="Helicase_C-like"/>
</dbReference>
<dbReference type="InterPro" id="IPR014001">
    <property type="entry name" value="Helicase_ATP-bd"/>
</dbReference>
<reference evidence="8 11" key="3">
    <citation type="submission" date="2017-07" db="EMBL/GenBank/DDBJ databases">
        <title>Whole genome sequence of Streptococcus tigurinus, strain osk_001, isolated from post-mortem material.</title>
        <authorList>
            <person name="Yoshizawa H."/>
            <person name="Motooka D."/>
            <person name="Katada R."/>
            <person name="Matsumoto Y."/>
            <person name="Nakamura S."/>
            <person name="Morii E."/>
            <person name="Iida T."/>
            <person name="Matsumoto H."/>
        </authorList>
    </citation>
    <scope>NUCLEOTIDE SEQUENCE [LARGE SCALE GENOMIC DNA]</scope>
    <source>
        <strain evidence="8">Osk_001</strain>
        <strain evidence="11">osk_001</strain>
    </source>
</reference>
<dbReference type="Proteomes" id="UP000193030">
    <property type="component" value="Unassembled WGS sequence"/>
</dbReference>
<evidence type="ECO:0000256" key="1">
    <source>
        <dbReference type="ARBA" id="ARBA00022741"/>
    </source>
</evidence>
<dbReference type="InterPro" id="IPR011545">
    <property type="entry name" value="DEAD/DEAH_box_helicase_dom"/>
</dbReference>
<dbReference type="InterPro" id="IPR027417">
    <property type="entry name" value="P-loop_NTPase"/>
</dbReference>
<organism evidence="9 10">
    <name type="scientific">Streptococcus oralis subsp. tigurinus</name>
    <dbReference type="NCBI Taxonomy" id="1077464"/>
    <lineage>
        <taxon>Bacteria</taxon>
        <taxon>Bacillati</taxon>
        <taxon>Bacillota</taxon>
        <taxon>Bacilli</taxon>
        <taxon>Lactobacillales</taxon>
        <taxon>Streptococcaceae</taxon>
        <taxon>Streptococcus</taxon>
    </lineage>
</organism>
<name>A0A1X1GG27_STROR</name>
<evidence type="ECO:0000256" key="2">
    <source>
        <dbReference type="ARBA" id="ARBA00022801"/>
    </source>
</evidence>
<feature type="domain" description="Helicase C-terminal" evidence="7">
    <location>
        <begin position="218"/>
        <end position="360"/>
    </location>
</feature>
<protein>
    <submittedName>
        <fullName evidence="9">RNA helicase</fullName>
    </submittedName>
</protein>
<accession>A0A1X1GG27</accession>
<dbReference type="GO" id="GO:0005829">
    <property type="term" value="C:cytosol"/>
    <property type="evidence" value="ECO:0007669"/>
    <property type="project" value="TreeGrafter"/>
</dbReference>
<dbReference type="GO" id="GO:0005524">
    <property type="term" value="F:ATP binding"/>
    <property type="evidence" value="ECO:0007669"/>
    <property type="project" value="UniProtKB-KW"/>
</dbReference>
<dbReference type="GO" id="GO:0003724">
    <property type="term" value="F:RNA helicase activity"/>
    <property type="evidence" value="ECO:0007669"/>
    <property type="project" value="TreeGrafter"/>
</dbReference>
<dbReference type="Pfam" id="PF00270">
    <property type="entry name" value="DEAD"/>
    <property type="match status" value="1"/>
</dbReference>
<dbReference type="PROSITE" id="PS51192">
    <property type="entry name" value="HELICASE_ATP_BIND_1"/>
    <property type="match status" value="1"/>
</dbReference>
<keyword evidence="4" id="KW-0067">ATP-binding</keyword>
<dbReference type="SMART" id="SM00487">
    <property type="entry name" value="DEXDc"/>
    <property type="match status" value="1"/>
</dbReference>
<evidence type="ECO:0000259" key="7">
    <source>
        <dbReference type="PROSITE" id="PS51194"/>
    </source>
</evidence>
<evidence type="ECO:0000313" key="10">
    <source>
        <dbReference type="Proteomes" id="UP000193030"/>
    </source>
</evidence>
<dbReference type="PROSITE" id="PS51194">
    <property type="entry name" value="HELICASE_CTER"/>
    <property type="match status" value="1"/>
</dbReference>
<dbReference type="InterPro" id="IPR050547">
    <property type="entry name" value="DEAD_box_RNA_helicases"/>
</dbReference>
<reference evidence="9" key="2">
    <citation type="submission" date="2017-04" db="EMBL/GenBank/DDBJ databases">
        <authorList>
            <person name="Afonso C.L."/>
            <person name="Miller P.J."/>
            <person name="Scott M.A."/>
            <person name="Spackman E."/>
            <person name="Goraichik I."/>
            <person name="Dimitrov K.M."/>
            <person name="Suarez D.L."/>
            <person name="Swayne D.E."/>
        </authorList>
    </citation>
    <scope>NUCLEOTIDE SEQUENCE</scope>
    <source>
        <strain evidence="9">OD_314165_09</strain>
    </source>
</reference>
<dbReference type="PANTHER" id="PTHR47963">
    <property type="entry name" value="DEAD-BOX ATP-DEPENDENT RNA HELICASE 47, MITOCHONDRIAL"/>
    <property type="match status" value="1"/>
</dbReference>
<dbReference type="InterPro" id="IPR014013">
    <property type="entry name" value="Helic_SF1/SF2_ATP-bd_DinG/Rad3"/>
</dbReference>
<dbReference type="GO" id="GO:0005840">
    <property type="term" value="C:ribosome"/>
    <property type="evidence" value="ECO:0007669"/>
    <property type="project" value="TreeGrafter"/>
</dbReference>
<sequence>MKTKLPTEWQELSDQLGFQEFTPIQTQLFEPILARENLLGVSPTGTGKTLAYLLPSLLRLQKKKAQQLLILAPNTELAGQIFDVCKTWSEAIGLTAQLFLSGSSQKRQIERLKKGPEILIGTPGRIFELIKLKKIKMMNVETVILDEFDQLLDDSQIHFVEKITHYAPRDHQLIYMSATTKFDQEKIAPNTRTIDLSDQKLDNIQHFYMQVDQRHRVDMLRKLAHVEDFRGLIFFNGLSDLGSAEEKLQYRDILAVSLASDVNVKFRKVILEKFKDKQLTLLLATDLLARGIDIDSLECVVNFDIPRDIETYTHRAGRTGRMGKEGYVITLVTHPEELKKLKKFASVREIVLKNQELYIK</sequence>
<feature type="domain" description="Helicase ATP-binding" evidence="6">
    <location>
        <begin position="1"/>
        <end position="278"/>
    </location>
</feature>
<dbReference type="Gene3D" id="3.40.50.300">
    <property type="entry name" value="P-loop containing nucleotide triphosphate hydrolases"/>
    <property type="match status" value="2"/>
</dbReference>
<dbReference type="InterPro" id="IPR044742">
    <property type="entry name" value="DEAD/DEAH_RhlB"/>
</dbReference>